<keyword evidence="1" id="KW-1133">Transmembrane helix</keyword>
<keyword evidence="1" id="KW-0812">Transmembrane</keyword>
<dbReference type="InterPro" id="IPR032640">
    <property type="entry name" value="AMPK1_CBM"/>
</dbReference>
<reference evidence="3 4" key="1">
    <citation type="submission" date="2016-10" db="EMBL/GenBank/DDBJ databases">
        <authorList>
            <person name="de Groot N.N."/>
        </authorList>
    </citation>
    <scope>NUCLEOTIDE SEQUENCE [LARGE SCALE GENOMIC DNA]</scope>
    <source>
        <strain evidence="3 4">ASO4-2</strain>
    </source>
</reference>
<feature type="transmembrane region" description="Helical" evidence="1">
    <location>
        <begin position="69"/>
        <end position="88"/>
    </location>
</feature>
<dbReference type="EMBL" id="FMXO01000011">
    <property type="protein sequence ID" value="SDB42544.1"/>
    <property type="molecule type" value="Genomic_DNA"/>
</dbReference>
<organism evidence="3 4">
    <name type="scientific">Desulfonatronum thiosulfatophilum</name>
    <dbReference type="NCBI Taxonomy" id="617002"/>
    <lineage>
        <taxon>Bacteria</taxon>
        <taxon>Pseudomonadati</taxon>
        <taxon>Thermodesulfobacteriota</taxon>
        <taxon>Desulfovibrionia</taxon>
        <taxon>Desulfovibrionales</taxon>
        <taxon>Desulfonatronaceae</taxon>
        <taxon>Desulfonatronum</taxon>
    </lineage>
</organism>
<evidence type="ECO:0000313" key="4">
    <source>
        <dbReference type="Proteomes" id="UP000198771"/>
    </source>
</evidence>
<evidence type="ECO:0000313" key="3">
    <source>
        <dbReference type="EMBL" id="SDB42544.1"/>
    </source>
</evidence>
<name>A0A1G6DBL2_9BACT</name>
<keyword evidence="3" id="KW-0808">Transferase</keyword>
<dbReference type="Gene3D" id="2.60.40.10">
    <property type="entry name" value="Immunoglobulins"/>
    <property type="match status" value="1"/>
</dbReference>
<dbReference type="OrthoDB" id="5451596at2"/>
<proteinExistence type="predicted"/>
<accession>A0A1G6DBL2</accession>
<sequence>MTKHTETDLDQSRIAGLISRLDYSLPPGDVTATVMRRIKAQHPAPAASRRLFRLTDLWRWLITPKPLRIVPAAPLGAGLVVMLLVFVLTMGKLEEPMGDLAENEGAGAQAGLPVSDMVLGGMDQDLPLVVFMVQAEDARKVSLVGSFNNWRDHGFEMRPVENLEGYWAISVALERGQHEYAFLVNGEQIMDDPQALLSVDDDFGNRNSVIIVEDHEQAYGYS</sequence>
<keyword evidence="1" id="KW-0472">Membrane</keyword>
<dbReference type="Proteomes" id="UP000198771">
    <property type="component" value="Unassembled WGS sequence"/>
</dbReference>
<keyword evidence="4" id="KW-1185">Reference proteome</keyword>
<gene>
    <name evidence="3" type="ORF">SAMN05660653_02033</name>
</gene>
<dbReference type="InterPro" id="IPR014756">
    <property type="entry name" value="Ig_E-set"/>
</dbReference>
<dbReference type="AlphaFoldDB" id="A0A1G6DBL2"/>
<evidence type="ECO:0000259" key="2">
    <source>
        <dbReference type="Pfam" id="PF16561"/>
    </source>
</evidence>
<dbReference type="CDD" id="cd07184">
    <property type="entry name" value="E_set_Isoamylase_like_N"/>
    <property type="match status" value="1"/>
</dbReference>
<feature type="domain" description="AMP-activated protein kinase glycogen-binding" evidence="2">
    <location>
        <begin position="136"/>
        <end position="215"/>
    </location>
</feature>
<dbReference type="Pfam" id="PF16561">
    <property type="entry name" value="AMPK1_CBM"/>
    <property type="match status" value="1"/>
</dbReference>
<dbReference type="STRING" id="617002.SAMN05660653_02033"/>
<dbReference type="GO" id="GO:0016301">
    <property type="term" value="F:kinase activity"/>
    <property type="evidence" value="ECO:0007669"/>
    <property type="project" value="UniProtKB-KW"/>
</dbReference>
<dbReference type="SUPFAM" id="SSF81296">
    <property type="entry name" value="E set domains"/>
    <property type="match status" value="1"/>
</dbReference>
<protein>
    <submittedName>
        <fullName evidence="3">Glycogen recognition site of AMP-activated protein kinase</fullName>
    </submittedName>
</protein>
<keyword evidence="3" id="KW-0418">Kinase</keyword>
<dbReference type="InterPro" id="IPR013783">
    <property type="entry name" value="Ig-like_fold"/>
</dbReference>
<evidence type="ECO:0000256" key="1">
    <source>
        <dbReference type="SAM" id="Phobius"/>
    </source>
</evidence>
<dbReference type="RefSeq" id="WP_092120977.1">
    <property type="nucleotide sequence ID" value="NZ_FMXO01000011.1"/>
</dbReference>